<evidence type="ECO:0000313" key="3">
    <source>
        <dbReference type="EMBL" id="BCE77219.1"/>
    </source>
</evidence>
<evidence type="ECO:0000313" key="2">
    <source>
        <dbReference type="EMBL" id="BCE33605.1"/>
    </source>
</evidence>
<protein>
    <submittedName>
        <fullName evidence="2">Uncharacterized protein</fullName>
    </submittedName>
</protein>
<name>A0A809Y460_9BRAD</name>
<dbReference type="EMBL" id="AP023092">
    <property type="protein sequence ID" value="BCE33605.1"/>
    <property type="molecule type" value="Genomic_DNA"/>
</dbReference>
<evidence type="ECO:0000256" key="1">
    <source>
        <dbReference type="SAM" id="MobiDB-lite"/>
    </source>
</evidence>
<gene>
    <name evidence="2" type="ORF">XF2B_73740</name>
    <name evidence="3" type="ORF">XF8B_73300</name>
</gene>
<reference evidence="2" key="1">
    <citation type="submission" date="2020-05" db="EMBL/GenBank/DDBJ databases">
        <title>Complete genome sequence of Bradyrhizobium diazoefficiens XF2 isolated from soybean nodule.</title>
        <authorList>
            <person name="Noda R."/>
            <person name="Kakizaki K."/>
            <person name="Minamisawa K."/>
        </authorList>
    </citation>
    <scope>NUCLEOTIDE SEQUENCE</scope>
    <source>
        <strain evidence="2">XF2</strain>
    </source>
</reference>
<feature type="region of interest" description="Disordered" evidence="1">
    <location>
        <begin position="39"/>
        <end position="58"/>
    </location>
</feature>
<accession>A0A809Y460</accession>
<feature type="compositionally biased region" description="Polar residues" evidence="1">
    <location>
        <begin position="41"/>
        <end position="58"/>
    </location>
</feature>
<sequence>MSEDGTQRRALDTAWTLYLSMHDDVDPSDARRCLLEPHLQRSLQAQQSDTPMNSRAPG</sequence>
<dbReference type="AlphaFoldDB" id="A0A809Y460"/>
<dbReference type="EMBL" id="AP023097">
    <property type="protein sequence ID" value="BCE77219.1"/>
    <property type="molecule type" value="Genomic_DNA"/>
</dbReference>
<reference evidence="3" key="2">
    <citation type="submission" date="2020-05" db="EMBL/GenBank/DDBJ databases">
        <title>Complete genome sequence of Bradyrhizobium diazoefficiens XF8 isolated from soybean nodule.</title>
        <authorList>
            <person name="Noda R."/>
            <person name="Kakizaki K."/>
            <person name="Minamisawa K."/>
        </authorList>
    </citation>
    <scope>NUCLEOTIDE SEQUENCE</scope>
    <source>
        <strain evidence="3">XF8</strain>
    </source>
</reference>
<organism evidence="2">
    <name type="scientific">Bradyrhizobium diazoefficiens</name>
    <dbReference type="NCBI Taxonomy" id="1355477"/>
    <lineage>
        <taxon>Bacteria</taxon>
        <taxon>Pseudomonadati</taxon>
        <taxon>Pseudomonadota</taxon>
        <taxon>Alphaproteobacteria</taxon>
        <taxon>Hyphomicrobiales</taxon>
        <taxon>Nitrobacteraceae</taxon>
        <taxon>Bradyrhizobium</taxon>
    </lineage>
</organism>
<proteinExistence type="predicted"/>